<evidence type="ECO:0000313" key="3">
    <source>
        <dbReference type="Proteomes" id="UP001341281"/>
    </source>
</evidence>
<dbReference type="EMBL" id="CP144745">
    <property type="protein sequence ID" value="WVZ54145.1"/>
    <property type="molecule type" value="Genomic_DNA"/>
</dbReference>
<protein>
    <submittedName>
        <fullName evidence="2">Uncharacterized protein</fullName>
    </submittedName>
</protein>
<name>A0AAQ3PP55_PASNO</name>
<feature type="compositionally biased region" description="Low complexity" evidence="1">
    <location>
        <begin position="36"/>
        <end position="45"/>
    </location>
</feature>
<keyword evidence="3" id="KW-1185">Reference proteome</keyword>
<organism evidence="2 3">
    <name type="scientific">Paspalum notatum var. saurae</name>
    <dbReference type="NCBI Taxonomy" id="547442"/>
    <lineage>
        <taxon>Eukaryota</taxon>
        <taxon>Viridiplantae</taxon>
        <taxon>Streptophyta</taxon>
        <taxon>Embryophyta</taxon>
        <taxon>Tracheophyta</taxon>
        <taxon>Spermatophyta</taxon>
        <taxon>Magnoliopsida</taxon>
        <taxon>Liliopsida</taxon>
        <taxon>Poales</taxon>
        <taxon>Poaceae</taxon>
        <taxon>PACMAD clade</taxon>
        <taxon>Panicoideae</taxon>
        <taxon>Andropogonodae</taxon>
        <taxon>Paspaleae</taxon>
        <taxon>Paspalinae</taxon>
        <taxon>Paspalum</taxon>
    </lineage>
</organism>
<evidence type="ECO:0000313" key="2">
    <source>
        <dbReference type="EMBL" id="WVZ54145.1"/>
    </source>
</evidence>
<dbReference type="AlphaFoldDB" id="A0AAQ3PP55"/>
<proteinExistence type="predicted"/>
<evidence type="ECO:0000256" key="1">
    <source>
        <dbReference type="SAM" id="MobiDB-lite"/>
    </source>
</evidence>
<feature type="compositionally biased region" description="Basic residues" evidence="1">
    <location>
        <begin position="112"/>
        <end position="125"/>
    </location>
</feature>
<feature type="region of interest" description="Disordered" evidence="1">
    <location>
        <begin position="1"/>
        <end position="125"/>
    </location>
</feature>
<feature type="compositionally biased region" description="Basic and acidic residues" evidence="1">
    <location>
        <begin position="70"/>
        <end position="80"/>
    </location>
</feature>
<accession>A0AAQ3PP55</accession>
<dbReference type="Proteomes" id="UP001341281">
    <property type="component" value="Chromosome 01"/>
</dbReference>
<reference evidence="2 3" key="1">
    <citation type="submission" date="2024-02" db="EMBL/GenBank/DDBJ databases">
        <title>High-quality chromosome-scale genome assembly of Pensacola bahiagrass (Paspalum notatum Flugge var. saurae).</title>
        <authorList>
            <person name="Vega J.M."/>
            <person name="Podio M."/>
            <person name="Orjuela J."/>
            <person name="Siena L.A."/>
            <person name="Pessino S.C."/>
            <person name="Combes M.C."/>
            <person name="Mariac C."/>
            <person name="Albertini E."/>
            <person name="Pupilli F."/>
            <person name="Ortiz J.P.A."/>
            <person name="Leblanc O."/>
        </authorList>
    </citation>
    <scope>NUCLEOTIDE SEQUENCE [LARGE SCALE GENOMIC DNA]</scope>
    <source>
        <strain evidence="2">R1</strain>
        <tissue evidence="2">Leaf</tissue>
    </source>
</reference>
<sequence length="158" mass="16920">MRPSCLSPNHVCGHSRGRQVSSHDPDTVFPKIGNPSALSSSGSGAARRDATMVARRPAAGGRRRPAPRPCELRAARRPGDGEPAGARAATASGEPAQVRRSGSGRAAAKQQGAKRRRPAAVRRRLSATQRLSLSVCHSVFTSKWKRKRSAKSKTRRLI</sequence>
<gene>
    <name evidence="2" type="ORF">U9M48_004995</name>
</gene>